<reference evidence="5 6" key="1">
    <citation type="submission" date="2018-04" db="EMBL/GenBank/DDBJ databases">
        <title>Genomic Encyclopedia of Type Strains, Phase IV (KMG-IV): sequencing the most valuable type-strain genomes for metagenomic binning, comparative biology and taxonomic classification.</title>
        <authorList>
            <person name="Goeker M."/>
        </authorList>
    </citation>
    <scope>NUCLEOTIDE SEQUENCE [LARGE SCALE GENOMIC DNA]</scope>
    <source>
        <strain evidence="5 6">DSM 28520</strain>
    </source>
</reference>
<dbReference type="Pfam" id="PF01553">
    <property type="entry name" value="Acyltransferase"/>
    <property type="match status" value="1"/>
</dbReference>
<sequence length="171" mass="19404">MGWTSVIPGEAPPKSIICVAPHTSNYDFLMGKLYYWAVGRKAGFLMKKEWFFFPLGVLFRAMGGIPVYRSQRTSTVEQLQEYIRKSSSCSIAITPEGTRGRVTHWKTGFYRIALGAGVPIELAVIDYSRKELRIIEVFHPTGDEEADIAYIRSRYSASQARFPHKFAELES</sequence>
<keyword evidence="2 5" id="KW-0808">Transferase</keyword>
<dbReference type="GO" id="GO:0003841">
    <property type="term" value="F:1-acylglycerol-3-phosphate O-acyltransferase activity"/>
    <property type="evidence" value="ECO:0007669"/>
    <property type="project" value="TreeGrafter"/>
</dbReference>
<dbReference type="PANTHER" id="PTHR10434:SF9">
    <property type="entry name" value="PHOSPHOLIPID_GLYCEROL ACYLTRANSFERASE DOMAIN-CONTAINING PROTEIN"/>
    <property type="match status" value="1"/>
</dbReference>
<protein>
    <submittedName>
        <fullName evidence="5">Acyltransferase-like protein</fullName>
    </submittedName>
</protein>
<feature type="domain" description="Phospholipid/glycerol acyltransferase" evidence="4">
    <location>
        <begin position="16"/>
        <end position="128"/>
    </location>
</feature>
<keyword evidence="6" id="KW-1185">Reference proteome</keyword>
<comment type="pathway">
    <text evidence="1">Lipid metabolism.</text>
</comment>
<comment type="caution">
    <text evidence="5">The sequence shown here is derived from an EMBL/GenBank/DDBJ whole genome shotgun (WGS) entry which is preliminary data.</text>
</comment>
<evidence type="ECO:0000313" key="6">
    <source>
        <dbReference type="Proteomes" id="UP000245462"/>
    </source>
</evidence>
<dbReference type="SUPFAM" id="SSF69593">
    <property type="entry name" value="Glycerol-3-phosphate (1)-acyltransferase"/>
    <property type="match status" value="1"/>
</dbReference>
<evidence type="ECO:0000259" key="4">
    <source>
        <dbReference type="SMART" id="SM00563"/>
    </source>
</evidence>
<dbReference type="GO" id="GO:0006654">
    <property type="term" value="P:phosphatidic acid biosynthetic process"/>
    <property type="evidence" value="ECO:0007669"/>
    <property type="project" value="TreeGrafter"/>
</dbReference>
<organism evidence="5 6">
    <name type="scientific">Porphyromonas loveana</name>
    <dbReference type="NCBI Taxonomy" id="1884669"/>
    <lineage>
        <taxon>Bacteria</taxon>
        <taxon>Pseudomonadati</taxon>
        <taxon>Bacteroidota</taxon>
        <taxon>Bacteroidia</taxon>
        <taxon>Bacteroidales</taxon>
        <taxon>Porphyromonadaceae</taxon>
        <taxon>Porphyromonas</taxon>
    </lineage>
</organism>
<dbReference type="AlphaFoldDB" id="A0A2U1FPN5"/>
<gene>
    <name evidence="5" type="ORF">C7382_102116</name>
</gene>
<evidence type="ECO:0000313" key="5">
    <source>
        <dbReference type="EMBL" id="PVZ14072.1"/>
    </source>
</evidence>
<evidence type="ECO:0000256" key="1">
    <source>
        <dbReference type="ARBA" id="ARBA00005189"/>
    </source>
</evidence>
<name>A0A2U1FPN5_9PORP</name>
<accession>A0A2U1FPN5</accession>
<evidence type="ECO:0000256" key="3">
    <source>
        <dbReference type="ARBA" id="ARBA00023315"/>
    </source>
</evidence>
<dbReference type="Proteomes" id="UP000245462">
    <property type="component" value="Unassembled WGS sequence"/>
</dbReference>
<dbReference type="EMBL" id="QEKY01000002">
    <property type="protein sequence ID" value="PVZ14072.1"/>
    <property type="molecule type" value="Genomic_DNA"/>
</dbReference>
<dbReference type="SMART" id="SM00563">
    <property type="entry name" value="PlsC"/>
    <property type="match status" value="1"/>
</dbReference>
<evidence type="ECO:0000256" key="2">
    <source>
        <dbReference type="ARBA" id="ARBA00022679"/>
    </source>
</evidence>
<keyword evidence="3 5" id="KW-0012">Acyltransferase</keyword>
<proteinExistence type="predicted"/>
<dbReference type="PANTHER" id="PTHR10434">
    <property type="entry name" value="1-ACYL-SN-GLYCEROL-3-PHOSPHATE ACYLTRANSFERASE"/>
    <property type="match status" value="1"/>
</dbReference>
<dbReference type="InterPro" id="IPR002123">
    <property type="entry name" value="Plipid/glycerol_acylTrfase"/>
</dbReference>